<name>A0AAN7F3Z1_QUERU</name>
<evidence type="ECO:0000256" key="4">
    <source>
        <dbReference type="SAM" id="MobiDB-lite"/>
    </source>
</evidence>
<dbReference type="AlphaFoldDB" id="A0AAN7F3Z1"/>
<evidence type="ECO:0000256" key="3">
    <source>
        <dbReference type="PROSITE-ProRule" id="PRU00221"/>
    </source>
</evidence>
<feature type="repeat" description="WD" evidence="3">
    <location>
        <begin position="687"/>
        <end position="727"/>
    </location>
</feature>
<dbReference type="Pfam" id="PF00400">
    <property type="entry name" value="WD40"/>
    <property type="match status" value="5"/>
</dbReference>
<evidence type="ECO:0000256" key="1">
    <source>
        <dbReference type="ARBA" id="ARBA00022574"/>
    </source>
</evidence>
<proteinExistence type="predicted"/>
<feature type="repeat" description="WD" evidence="3">
    <location>
        <begin position="512"/>
        <end position="553"/>
    </location>
</feature>
<dbReference type="SUPFAM" id="SSF50978">
    <property type="entry name" value="WD40 repeat-like"/>
    <property type="match status" value="1"/>
</dbReference>
<dbReference type="Gene3D" id="2.130.10.10">
    <property type="entry name" value="YVTN repeat-like/Quinoprotein amine dehydrogenase"/>
    <property type="match status" value="2"/>
</dbReference>
<feature type="compositionally biased region" description="Low complexity" evidence="4">
    <location>
        <begin position="387"/>
        <end position="417"/>
    </location>
</feature>
<dbReference type="PRINTS" id="PR00320">
    <property type="entry name" value="GPROTEINBRPT"/>
</dbReference>
<dbReference type="InterPro" id="IPR006594">
    <property type="entry name" value="LisH"/>
</dbReference>
<dbReference type="EMBL" id="JAXUIC010000006">
    <property type="protein sequence ID" value="KAK4585718.1"/>
    <property type="molecule type" value="Genomic_DNA"/>
</dbReference>
<comment type="caution">
    <text evidence="5">The sequence shown here is derived from an EMBL/GenBank/DDBJ whole genome shotgun (WGS) entry which is preliminary data.</text>
</comment>
<dbReference type="PANTHER" id="PTHR44376">
    <property type="entry name" value="TRANSCRIPTIONAL REGULATOR OF FILAMENTOUS GROWTH FLO8"/>
    <property type="match status" value="1"/>
</dbReference>
<dbReference type="Pfam" id="PF08513">
    <property type="entry name" value="LisH"/>
    <property type="match status" value="1"/>
</dbReference>
<evidence type="ECO:0000313" key="6">
    <source>
        <dbReference type="Proteomes" id="UP001324115"/>
    </source>
</evidence>
<keyword evidence="1 3" id="KW-0853">WD repeat</keyword>
<dbReference type="InterPro" id="IPR020472">
    <property type="entry name" value="WD40_PAC1"/>
</dbReference>
<reference evidence="5 6" key="1">
    <citation type="journal article" date="2023" name="G3 (Bethesda)">
        <title>A haplotype-resolved chromosome-scale genome for Quercus rubra L. provides insights into the genetics of adaptive traits for red oak species.</title>
        <authorList>
            <person name="Kapoor B."/>
            <person name="Jenkins J."/>
            <person name="Schmutz J."/>
            <person name="Zhebentyayeva T."/>
            <person name="Kuelheim C."/>
            <person name="Coggeshall M."/>
            <person name="Heim C."/>
            <person name="Lasky J.R."/>
            <person name="Leites L."/>
            <person name="Islam-Faridi N."/>
            <person name="Romero-Severson J."/>
            <person name="DeLeo V.L."/>
            <person name="Lucas S.M."/>
            <person name="Lazic D."/>
            <person name="Gailing O."/>
            <person name="Carlson J."/>
            <person name="Staton M."/>
        </authorList>
    </citation>
    <scope>NUCLEOTIDE SEQUENCE [LARGE SCALE GENOMIC DNA]</scope>
    <source>
        <strain evidence="5">Pseudo-F2</strain>
    </source>
</reference>
<organism evidence="5 6">
    <name type="scientific">Quercus rubra</name>
    <name type="common">Northern red oak</name>
    <name type="synonym">Quercus borealis</name>
    <dbReference type="NCBI Taxonomy" id="3512"/>
    <lineage>
        <taxon>Eukaryota</taxon>
        <taxon>Viridiplantae</taxon>
        <taxon>Streptophyta</taxon>
        <taxon>Embryophyta</taxon>
        <taxon>Tracheophyta</taxon>
        <taxon>Spermatophyta</taxon>
        <taxon>Magnoliopsida</taxon>
        <taxon>eudicotyledons</taxon>
        <taxon>Gunneridae</taxon>
        <taxon>Pentapetalae</taxon>
        <taxon>rosids</taxon>
        <taxon>fabids</taxon>
        <taxon>Fagales</taxon>
        <taxon>Fagaceae</taxon>
        <taxon>Quercus</taxon>
    </lineage>
</organism>
<dbReference type="PANTHER" id="PTHR44376:SF9">
    <property type="entry name" value="TRANSCRIPTIONAL COREPRESSOR LEUNIG_HOMOLOG"/>
    <property type="match status" value="1"/>
</dbReference>
<dbReference type="InterPro" id="IPR019775">
    <property type="entry name" value="WD40_repeat_CS"/>
</dbReference>
<feature type="repeat" description="WD" evidence="3">
    <location>
        <begin position="554"/>
        <end position="586"/>
    </location>
</feature>
<dbReference type="PROSITE" id="PS50082">
    <property type="entry name" value="WD_REPEATS_2"/>
    <property type="match status" value="5"/>
</dbReference>
<dbReference type="InterPro" id="IPR044716">
    <property type="entry name" value="LEUNIG-like"/>
</dbReference>
<feature type="repeat" description="WD" evidence="3">
    <location>
        <begin position="769"/>
        <end position="801"/>
    </location>
</feature>
<dbReference type="CDD" id="cd00200">
    <property type="entry name" value="WD40"/>
    <property type="match status" value="1"/>
</dbReference>
<keyword evidence="6" id="KW-1185">Reference proteome</keyword>
<feature type="compositionally biased region" description="Polar residues" evidence="4">
    <location>
        <begin position="344"/>
        <end position="356"/>
    </location>
</feature>
<dbReference type="InterPro" id="IPR015943">
    <property type="entry name" value="WD40/YVTN_repeat-like_dom_sf"/>
</dbReference>
<protein>
    <submittedName>
        <fullName evidence="5">Uncharacterized protein</fullName>
    </submittedName>
</protein>
<keyword evidence="2" id="KW-0677">Repeat</keyword>
<dbReference type="SMART" id="SM00667">
    <property type="entry name" value="LisH"/>
    <property type="match status" value="1"/>
</dbReference>
<feature type="compositionally biased region" description="Low complexity" evidence="4">
    <location>
        <begin position="357"/>
        <end position="378"/>
    </location>
</feature>
<accession>A0AAN7F3Z1</accession>
<dbReference type="InterPro" id="IPR036322">
    <property type="entry name" value="WD40_repeat_dom_sf"/>
</dbReference>
<dbReference type="PROSITE" id="PS50294">
    <property type="entry name" value="WD_REPEATS_REGION"/>
    <property type="match status" value="3"/>
</dbReference>
<sequence length="801" mass="86741">MQFGLVLEQKTMAQSNWEADKMLDVYIYDYLMKKKLHATAKSFMTEGKVAPDPVAIDAPGGFLFEWWSVFWDIFIARTNDKHSDTAAAYIEGQQVKTKEQQLQMHQLQLMRQAQLQRRDPNHPPLGSPGNAINSEGMLGQSTASALAAKMYEERLKHSNPMDSETSQPLLDARMALLKSTTNHPGQLVQGNSGSVNAALQQIQARTQQTADIKSEVNIGATQRSLPMDPSPMYAQGIMQSKPGIGNSGLNPGVGGLPLKGWPLTGIDQIRPGLGAQVQKPYLQNANQFPLLPQQQLLAQVQAQGNLGSSPIYGDMDPQRFRGLSRGTLNAKDGQPIANDGSIGSPMQSTSSKQINMPQIQQSSSQQQQDPLHPQQVQQNNRKRKGPSSSGAANSTGTGNTIGPSPNSQPSTPSTHTPGDGVAMAGNLQNVGSVSKGLMMYGADGAGALASSTNQLDDMDHFGDVGSLDDNVESFLSHDDGDGRDLFGAMKRNPSEHHAETSKGFSFNEVGSMCKSNSKVVCCHFSSDGKLLASAGHDKKVVLWNMETLQTESTPEEHGMIITDVRFRPNSTQLATSSFDTTVRIWDAANYVSQPFTGHASHVMSLDFSPKNNEILCSCDANSEIRFWNINQYSCTRAFKASFGAFSLSVGGSAQVRFQPRIGQLLAAAAEKVVSIFDVETDRQTHSLRGHTTDVHSICWDTNGDYLASASQESVRVWSLASGDCIHELSSSGNMYHSCVFHPSYSTLLVIGGYQSLELWNLAENKCMTIAAHDCVIAALSQSPLTGMVASASHDKSVKIWK</sequence>
<evidence type="ECO:0000313" key="5">
    <source>
        <dbReference type="EMBL" id="KAK4585718.1"/>
    </source>
</evidence>
<gene>
    <name evidence="5" type="ORF">RGQ29_023098</name>
</gene>
<dbReference type="InterPro" id="IPR001680">
    <property type="entry name" value="WD40_rpt"/>
</dbReference>
<dbReference type="Proteomes" id="UP001324115">
    <property type="component" value="Unassembled WGS sequence"/>
</dbReference>
<dbReference type="PROSITE" id="PS00678">
    <property type="entry name" value="WD_REPEATS_1"/>
    <property type="match status" value="2"/>
</dbReference>
<dbReference type="SMART" id="SM00320">
    <property type="entry name" value="WD40"/>
    <property type="match status" value="6"/>
</dbReference>
<feature type="repeat" description="WD" evidence="3">
    <location>
        <begin position="595"/>
        <end position="637"/>
    </location>
</feature>
<evidence type="ECO:0000256" key="2">
    <source>
        <dbReference type="ARBA" id="ARBA00022737"/>
    </source>
</evidence>
<dbReference type="PROSITE" id="PS50896">
    <property type="entry name" value="LISH"/>
    <property type="match status" value="1"/>
</dbReference>
<dbReference type="GO" id="GO:0003714">
    <property type="term" value="F:transcription corepressor activity"/>
    <property type="evidence" value="ECO:0007669"/>
    <property type="project" value="InterPro"/>
</dbReference>
<feature type="region of interest" description="Disordered" evidence="4">
    <location>
        <begin position="308"/>
        <end position="426"/>
    </location>
</feature>